<feature type="region of interest" description="Disordered" evidence="1">
    <location>
        <begin position="1"/>
        <end position="135"/>
    </location>
</feature>
<gene>
    <name evidence="2" type="ORF">HYALB_00009678</name>
</gene>
<dbReference type="InterPro" id="IPR032675">
    <property type="entry name" value="LRR_dom_sf"/>
</dbReference>
<keyword evidence="3" id="KW-1185">Reference proteome</keyword>
<feature type="compositionally biased region" description="Basic residues" evidence="1">
    <location>
        <begin position="108"/>
        <end position="125"/>
    </location>
</feature>
<evidence type="ECO:0000313" key="3">
    <source>
        <dbReference type="Proteomes" id="UP000701801"/>
    </source>
</evidence>
<reference evidence="2" key="1">
    <citation type="submission" date="2021-07" db="EMBL/GenBank/DDBJ databases">
        <authorList>
            <person name="Durling M."/>
        </authorList>
    </citation>
    <scope>NUCLEOTIDE SEQUENCE</scope>
</reference>
<dbReference type="OrthoDB" id="5395390at2759"/>
<feature type="compositionally biased region" description="Low complexity" evidence="1">
    <location>
        <begin position="621"/>
        <end position="634"/>
    </location>
</feature>
<protein>
    <submittedName>
        <fullName evidence="2">Uncharacterized protein</fullName>
    </submittedName>
</protein>
<dbReference type="AlphaFoldDB" id="A0A9N9LBG1"/>
<feature type="compositionally biased region" description="Basic residues" evidence="1">
    <location>
        <begin position="50"/>
        <end position="64"/>
    </location>
</feature>
<evidence type="ECO:0000313" key="2">
    <source>
        <dbReference type="EMBL" id="CAG8971078.1"/>
    </source>
</evidence>
<dbReference type="PANTHER" id="PTHR34755:SF4">
    <property type="entry name" value="F-BOX DOMAIN-CONTAINING PROTEIN"/>
    <property type="match status" value="1"/>
</dbReference>
<feature type="compositionally biased region" description="Acidic residues" evidence="1">
    <location>
        <begin position="69"/>
        <end position="85"/>
    </location>
</feature>
<feature type="region of interest" description="Disordered" evidence="1">
    <location>
        <begin position="621"/>
        <end position="687"/>
    </location>
</feature>
<name>A0A9N9LBG1_9HELO</name>
<feature type="compositionally biased region" description="Acidic residues" evidence="1">
    <location>
        <begin position="27"/>
        <end position="40"/>
    </location>
</feature>
<feature type="region of interest" description="Disordered" evidence="1">
    <location>
        <begin position="770"/>
        <end position="800"/>
    </location>
</feature>
<dbReference type="Gene3D" id="3.80.10.10">
    <property type="entry name" value="Ribonuclease Inhibitor"/>
    <property type="match status" value="1"/>
</dbReference>
<proteinExistence type="predicted"/>
<organism evidence="2 3">
    <name type="scientific">Hymenoscyphus albidus</name>
    <dbReference type="NCBI Taxonomy" id="595503"/>
    <lineage>
        <taxon>Eukaryota</taxon>
        <taxon>Fungi</taxon>
        <taxon>Dikarya</taxon>
        <taxon>Ascomycota</taxon>
        <taxon>Pezizomycotina</taxon>
        <taxon>Leotiomycetes</taxon>
        <taxon>Helotiales</taxon>
        <taxon>Helotiaceae</taxon>
        <taxon>Hymenoscyphus</taxon>
    </lineage>
</organism>
<evidence type="ECO:0000256" key="1">
    <source>
        <dbReference type="SAM" id="MobiDB-lite"/>
    </source>
</evidence>
<dbReference type="Proteomes" id="UP000701801">
    <property type="component" value="Unassembled WGS sequence"/>
</dbReference>
<feature type="compositionally biased region" description="Acidic residues" evidence="1">
    <location>
        <begin position="776"/>
        <end position="800"/>
    </location>
</feature>
<dbReference type="InterPro" id="IPR052109">
    <property type="entry name" value="SRRM_Domain-Containing"/>
</dbReference>
<feature type="compositionally biased region" description="Basic residues" evidence="1">
    <location>
        <begin position="1"/>
        <end position="16"/>
    </location>
</feature>
<sequence length="800" mass="90890">MAPRRAHRGAAPRTRPKPAISYVETSTTDDDDNESGDDSDSSVVESPRRTSPRSKRTSPLKRSARQTLDDEDEDDEDEDDDTSEDDLQRRPVLKRQKTSRNGPSRATRSAKKAKPSRNQMRHSLRVTKPALRSKSRESSVPAQVFFSGVIPPWQTLPYQILLQIFEFASFPLYDEHTFAPTASPKWLLDMSRLCRAFAEPALTALYYSPPLVPMVYAHRLVDLVNEDSATKAFRYRRKIRSLCIDVHQVLAYSLPGSGHLDLYDLVKDLPLLENLELYHQKDMPPYRQLDETVKWTYPENIFDALEHIDPTHTAVGDKADVCKLKSWRWSSRLAGKTWSVHRMKEVHLKPSFSALRKIAFVNYQIPKVKKDEELPEHEKILADSLKPLKSLEHLVFESSALVNATLLPLLPKNLRRLELINCWDIIAEDFAEFLLTHGSQLRELTLNHNQSLSLSFLTVLETACPDLEVFKMNLTYFNQHFAYHDSEPAYEKLLCPEQLPVWPSTLRTIELIQLRKWDTEAAEMFFQSLLDSAATLPNLRRLTIQAILNIGWRDRASFRDKWVGSLNEVFKQVVVPPRVHATLRIPEPTPDLKRRDSRPQLVIPTVESKLLSKALSSASSVSSSESSSFSSVEPSTRRSQRSSARQPKPNVYVESPDTSEAENSDDMPLIRRRAEDSDDEPLIRSQSTRLTGLARELNILKQTAGMDSPPDVPSSPANAIVISDDSDDEPLIKRFAGKAKAKAEAKPAQVIQGKCEVVEVRIDNLRPTERQVTEADFLDEEASGDDDWNGEDPDEEAYAW</sequence>
<accession>A0A9N9LBG1</accession>
<dbReference type="EMBL" id="CAJVRM010000007">
    <property type="protein sequence ID" value="CAG8971078.1"/>
    <property type="molecule type" value="Genomic_DNA"/>
</dbReference>
<dbReference type="SUPFAM" id="SSF52047">
    <property type="entry name" value="RNI-like"/>
    <property type="match status" value="1"/>
</dbReference>
<comment type="caution">
    <text evidence="2">The sequence shown here is derived from an EMBL/GenBank/DDBJ whole genome shotgun (WGS) entry which is preliminary data.</text>
</comment>
<dbReference type="PANTHER" id="PTHR34755">
    <property type="entry name" value="SERINE/ARGININE REPETITIVE MATRIX PROTEIN 3-RELATED"/>
    <property type="match status" value="1"/>
</dbReference>